<name>A0A8X7SVN5_9BASI</name>
<keyword evidence="3" id="KW-1185">Reference proteome</keyword>
<evidence type="ECO:0000256" key="1">
    <source>
        <dbReference type="SAM" id="MobiDB-lite"/>
    </source>
</evidence>
<dbReference type="AlphaFoldDB" id="A0A8X7SVN5"/>
<dbReference type="EMBL" id="LWDE02000673">
    <property type="protein sequence ID" value="KAE8245728.1"/>
    <property type="molecule type" value="Genomic_DNA"/>
</dbReference>
<feature type="compositionally biased region" description="Basic residues" evidence="1">
    <location>
        <begin position="1"/>
        <end position="14"/>
    </location>
</feature>
<evidence type="ECO:0000313" key="2">
    <source>
        <dbReference type="EMBL" id="KAE8245728.1"/>
    </source>
</evidence>
<feature type="region of interest" description="Disordered" evidence="1">
    <location>
        <begin position="1"/>
        <end position="62"/>
    </location>
</feature>
<sequence length="389" mass="42448">MARTKTKITPKKTVSRPSAVFRVPSFDQSAARTGGSGSSRSRNGPSQRSANSAASAAGPNVEEQLNEEEVHLVHPAIMTWHRKLAMRTKYTLMAIDAMKERADDEEGGMVYVSNAVDMMIKFAQLDKADKSIELLQGTGTVPPSALSKGVVGSIHSINSKLPELQPLMQLSDTVELRGLAWLRTSTEHAFFSEAVPAYSKDHHDIANAVMALAKNKPEELGTNGKHLLNASNAIGTAAVLKVINDKVNTLRSTVRRIIDESMQEEVDNNMKELVRVLIDGLGMKVTLGLVERVTLMRRTACQDGCKNGTEWNKAFWDQVDGRLAYWLQNAKAGKDGDEAASLAATSYMDNMLDEDASRFGEFDCPSRAVSCDIQADFAIIFSEGLDSNV</sequence>
<accession>A0A8X7SVN5</accession>
<reference evidence="2" key="2">
    <citation type="journal article" date="2019" name="IMA Fungus">
        <title>Genome sequencing and comparison of five Tilletia species to identify candidate genes for the detection of regulated species infecting wheat.</title>
        <authorList>
            <person name="Nguyen H.D.T."/>
            <person name="Sultana T."/>
            <person name="Kesanakurti P."/>
            <person name="Hambleton S."/>
        </authorList>
    </citation>
    <scope>NUCLEOTIDE SEQUENCE</scope>
    <source>
        <strain evidence="2">DAOMC 236426</strain>
    </source>
</reference>
<dbReference type="Proteomes" id="UP000077684">
    <property type="component" value="Unassembled WGS sequence"/>
</dbReference>
<organism evidence="2 3">
    <name type="scientific">Tilletia controversa</name>
    <name type="common">dwarf bunt fungus</name>
    <dbReference type="NCBI Taxonomy" id="13291"/>
    <lineage>
        <taxon>Eukaryota</taxon>
        <taxon>Fungi</taxon>
        <taxon>Dikarya</taxon>
        <taxon>Basidiomycota</taxon>
        <taxon>Ustilaginomycotina</taxon>
        <taxon>Exobasidiomycetes</taxon>
        <taxon>Tilletiales</taxon>
        <taxon>Tilletiaceae</taxon>
        <taxon>Tilletia</taxon>
    </lineage>
</organism>
<protein>
    <submittedName>
        <fullName evidence="2">Uncharacterized protein</fullName>
    </submittedName>
</protein>
<comment type="caution">
    <text evidence="2">The sequence shown here is derived from an EMBL/GenBank/DDBJ whole genome shotgun (WGS) entry which is preliminary data.</text>
</comment>
<gene>
    <name evidence="2" type="ORF">A4X06_0g5460</name>
</gene>
<feature type="compositionally biased region" description="Low complexity" evidence="1">
    <location>
        <begin position="29"/>
        <end position="57"/>
    </location>
</feature>
<evidence type="ECO:0000313" key="3">
    <source>
        <dbReference type="Proteomes" id="UP000077684"/>
    </source>
</evidence>
<reference evidence="2" key="1">
    <citation type="submission" date="2016-04" db="EMBL/GenBank/DDBJ databases">
        <authorList>
            <person name="Nguyen H.D."/>
            <person name="Samba Siva P."/>
            <person name="Cullis J."/>
            <person name="Levesque C.A."/>
            <person name="Hambleton S."/>
        </authorList>
    </citation>
    <scope>NUCLEOTIDE SEQUENCE</scope>
    <source>
        <strain evidence="2">DAOMC 236426</strain>
    </source>
</reference>
<proteinExistence type="predicted"/>